<dbReference type="EMBL" id="MU865917">
    <property type="protein sequence ID" value="KAK4454495.1"/>
    <property type="molecule type" value="Genomic_DNA"/>
</dbReference>
<dbReference type="AlphaFoldDB" id="A0AAV9H1J7"/>
<sequence>MPRTTKSESTTQANGFPLPSLPLELREKVWEESLLSCTTTTATTTAEPPTTPDTNPPTNPNPPALSTIGFTSPMPYYTHLPPPLAFTSPESLSVATRLQRTNPTIFRREIQTQVLSTLNDTNTSSLVPFLSTTSPFIISLGNILEYKPNLFALQGKKIQASRFIELLETAKDRQVVLLSGEYQRFIMPASVKIPEEHEVVKGWNDKTRLVCLSDESVIAELRAIAELCDLPWAFADEEGGMRAEIAQKAVAPLEDLWRREGASRERGGKEGLRPLPRVDVCVSVEVTQQNPAWGGLSSMLGVGALDPHRRSNEEELVRWGIL</sequence>
<dbReference type="Proteomes" id="UP001321760">
    <property type="component" value="Unassembled WGS sequence"/>
</dbReference>
<protein>
    <submittedName>
        <fullName evidence="2">Uncharacterized protein</fullName>
    </submittedName>
</protein>
<keyword evidence="3" id="KW-1185">Reference proteome</keyword>
<name>A0AAV9H1J7_9PEZI</name>
<evidence type="ECO:0000256" key="1">
    <source>
        <dbReference type="SAM" id="MobiDB-lite"/>
    </source>
</evidence>
<comment type="caution">
    <text evidence="2">The sequence shown here is derived from an EMBL/GenBank/DDBJ whole genome shotgun (WGS) entry which is preliminary data.</text>
</comment>
<feature type="region of interest" description="Disordered" evidence="1">
    <location>
        <begin position="1"/>
        <end position="20"/>
    </location>
</feature>
<feature type="compositionally biased region" description="Pro residues" evidence="1">
    <location>
        <begin position="49"/>
        <end position="63"/>
    </location>
</feature>
<reference evidence="2" key="1">
    <citation type="journal article" date="2023" name="Mol. Phylogenet. Evol.">
        <title>Genome-scale phylogeny and comparative genomics of the fungal order Sordariales.</title>
        <authorList>
            <person name="Hensen N."/>
            <person name="Bonometti L."/>
            <person name="Westerberg I."/>
            <person name="Brannstrom I.O."/>
            <person name="Guillou S."/>
            <person name="Cros-Aarteil S."/>
            <person name="Calhoun S."/>
            <person name="Haridas S."/>
            <person name="Kuo A."/>
            <person name="Mondo S."/>
            <person name="Pangilinan J."/>
            <person name="Riley R."/>
            <person name="LaButti K."/>
            <person name="Andreopoulos B."/>
            <person name="Lipzen A."/>
            <person name="Chen C."/>
            <person name="Yan M."/>
            <person name="Daum C."/>
            <person name="Ng V."/>
            <person name="Clum A."/>
            <person name="Steindorff A."/>
            <person name="Ohm R.A."/>
            <person name="Martin F."/>
            <person name="Silar P."/>
            <person name="Natvig D.O."/>
            <person name="Lalanne C."/>
            <person name="Gautier V."/>
            <person name="Ament-Velasquez S.L."/>
            <person name="Kruys A."/>
            <person name="Hutchinson M.I."/>
            <person name="Powell A.J."/>
            <person name="Barry K."/>
            <person name="Miller A.N."/>
            <person name="Grigoriev I.V."/>
            <person name="Debuchy R."/>
            <person name="Gladieux P."/>
            <person name="Hiltunen Thoren M."/>
            <person name="Johannesson H."/>
        </authorList>
    </citation>
    <scope>NUCLEOTIDE SEQUENCE</scope>
    <source>
        <strain evidence="2">PSN243</strain>
    </source>
</reference>
<evidence type="ECO:0000313" key="2">
    <source>
        <dbReference type="EMBL" id="KAK4454495.1"/>
    </source>
</evidence>
<proteinExistence type="predicted"/>
<feature type="compositionally biased region" description="Low complexity" evidence="1">
    <location>
        <begin position="39"/>
        <end position="48"/>
    </location>
</feature>
<feature type="region of interest" description="Disordered" evidence="1">
    <location>
        <begin position="39"/>
        <end position="70"/>
    </location>
</feature>
<organism evidence="2 3">
    <name type="scientific">Podospora aff. communis PSN243</name>
    <dbReference type="NCBI Taxonomy" id="3040156"/>
    <lineage>
        <taxon>Eukaryota</taxon>
        <taxon>Fungi</taxon>
        <taxon>Dikarya</taxon>
        <taxon>Ascomycota</taxon>
        <taxon>Pezizomycotina</taxon>
        <taxon>Sordariomycetes</taxon>
        <taxon>Sordariomycetidae</taxon>
        <taxon>Sordariales</taxon>
        <taxon>Podosporaceae</taxon>
        <taxon>Podospora</taxon>
    </lineage>
</organism>
<reference evidence="2" key="2">
    <citation type="submission" date="2023-05" db="EMBL/GenBank/DDBJ databases">
        <authorList>
            <consortium name="Lawrence Berkeley National Laboratory"/>
            <person name="Steindorff A."/>
            <person name="Hensen N."/>
            <person name="Bonometti L."/>
            <person name="Westerberg I."/>
            <person name="Brannstrom I.O."/>
            <person name="Guillou S."/>
            <person name="Cros-Aarteil S."/>
            <person name="Calhoun S."/>
            <person name="Haridas S."/>
            <person name="Kuo A."/>
            <person name="Mondo S."/>
            <person name="Pangilinan J."/>
            <person name="Riley R."/>
            <person name="Labutti K."/>
            <person name="Andreopoulos B."/>
            <person name="Lipzen A."/>
            <person name="Chen C."/>
            <person name="Yanf M."/>
            <person name="Daum C."/>
            <person name="Ng V."/>
            <person name="Clum A."/>
            <person name="Ohm R."/>
            <person name="Martin F."/>
            <person name="Silar P."/>
            <person name="Natvig D."/>
            <person name="Lalanne C."/>
            <person name="Gautier V."/>
            <person name="Ament-Velasquez S.L."/>
            <person name="Kruys A."/>
            <person name="Hutchinson M.I."/>
            <person name="Powell A.J."/>
            <person name="Barry K."/>
            <person name="Miller A.N."/>
            <person name="Grigoriev I.V."/>
            <person name="Debuchy R."/>
            <person name="Gladieux P."/>
            <person name="Thoren M.H."/>
            <person name="Johannesson H."/>
        </authorList>
    </citation>
    <scope>NUCLEOTIDE SEQUENCE</scope>
    <source>
        <strain evidence="2">PSN243</strain>
    </source>
</reference>
<accession>A0AAV9H1J7</accession>
<gene>
    <name evidence="2" type="ORF">QBC34DRAFT_471452</name>
</gene>
<evidence type="ECO:0000313" key="3">
    <source>
        <dbReference type="Proteomes" id="UP001321760"/>
    </source>
</evidence>